<name>A0A1S1HEX8_9SPHN</name>
<sequence length="104" mass="11405">MSVAGKSIESGGVERIPSAPRSNFVSEELARISSLLIDACPPEAIVSFHYESALHVHIDVRNLEHVTIVEALLPTLGAGIFHDIQRGNSPQHPFFHRVSARVDR</sequence>
<evidence type="ECO:0000313" key="2">
    <source>
        <dbReference type="Proteomes" id="UP000179467"/>
    </source>
</evidence>
<proteinExistence type="predicted"/>
<accession>A0A1S1HEX8</accession>
<reference evidence="1 2" key="1">
    <citation type="submission" date="2016-09" db="EMBL/GenBank/DDBJ databases">
        <title>Metabolic pathway, cell adaptation mechanisms and a novel monoxygenase revealed through proteogenomic-transcription analysis of a Sphingomonas haloaromaticamans strain degrading the fungicide ortho-phenylphenol.</title>
        <authorList>
            <person name="Perruchon C."/>
            <person name="Papadopoulou E.S."/>
            <person name="Rousidou C."/>
            <person name="Vasileiadis S."/>
            <person name="Tanou G."/>
            <person name="Amoutzias G."/>
            <person name="Molassiotis A."/>
            <person name="Karpouzas D.G."/>
        </authorList>
    </citation>
    <scope>NUCLEOTIDE SEQUENCE [LARGE SCALE GENOMIC DNA]</scope>
    <source>
        <strain evidence="1 2">P3</strain>
    </source>
</reference>
<protein>
    <submittedName>
        <fullName evidence="1">Uncharacterized protein</fullName>
    </submittedName>
</protein>
<comment type="caution">
    <text evidence="1">The sequence shown here is derived from an EMBL/GenBank/DDBJ whole genome shotgun (WGS) entry which is preliminary data.</text>
</comment>
<dbReference type="AlphaFoldDB" id="A0A1S1HEX8"/>
<dbReference type="Proteomes" id="UP000179467">
    <property type="component" value="Unassembled WGS sequence"/>
</dbReference>
<dbReference type="RefSeq" id="WP_015457236.1">
    <property type="nucleotide sequence ID" value="NZ_MIPT01000001.1"/>
</dbReference>
<dbReference type="EMBL" id="MIPT01000001">
    <property type="protein sequence ID" value="OHT20677.1"/>
    <property type="molecule type" value="Genomic_DNA"/>
</dbReference>
<evidence type="ECO:0000313" key="1">
    <source>
        <dbReference type="EMBL" id="OHT20677.1"/>
    </source>
</evidence>
<gene>
    <name evidence="1" type="ORF">BHE75_02677</name>
</gene>
<organism evidence="1 2">
    <name type="scientific">Edaphosphingomonas haloaromaticamans</name>
    <dbReference type="NCBI Taxonomy" id="653954"/>
    <lineage>
        <taxon>Bacteria</taxon>
        <taxon>Pseudomonadati</taxon>
        <taxon>Pseudomonadota</taxon>
        <taxon>Alphaproteobacteria</taxon>
        <taxon>Sphingomonadales</taxon>
        <taxon>Rhizorhabdaceae</taxon>
        <taxon>Edaphosphingomonas</taxon>
    </lineage>
</organism>
<keyword evidence="2" id="KW-1185">Reference proteome</keyword>